<evidence type="ECO:0000256" key="1">
    <source>
        <dbReference type="ARBA" id="ARBA00006484"/>
    </source>
</evidence>
<proteinExistence type="inferred from homology"/>
<name>A0A1I1JA50_9SPHI</name>
<accession>A0A1I1JA50</accession>
<dbReference type="OrthoDB" id="9804774at2"/>
<dbReference type="PRINTS" id="PR00081">
    <property type="entry name" value="GDHRDH"/>
</dbReference>
<dbReference type="Gene3D" id="3.40.50.720">
    <property type="entry name" value="NAD(P)-binding Rossmann-like Domain"/>
    <property type="match status" value="1"/>
</dbReference>
<reference evidence="2 3" key="1">
    <citation type="submission" date="2016-10" db="EMBL/GenBank/DDBJ databases">
        <authorList>
            <person name="de Groot N.N."/>
        </authorList>
    </citation>
    <scope>NUCLEOTIDE SEQUENCE [LARGE SCALE GENOMIC DNA]</scope>
    <source>
        <strain evidence="2 3">DSM 22900</strain>
    </source>
</reference>
<dbReference type="InterPro" id="IPR050259">
    <property type="entry name" value="SDR"/>
</dbReference>
<dbReference type="EMBL" id="FOLL01000011">
    <property type="protein sequence ID" value="SFC45479.1"/>
    <property type="molecule type" value="Genomic_DNA"/>
</dbReference>
<gene>
    <name evidence="2" type="ORF">SAMN05421747_111102</name>
</gene>
<dbReference type="RefSeq" id="WP_090973936.1">
    <property type="nucleotide sequence ID" value="NZ_FOLL01000011.1"/>
</dbReference>
<keyword evidence="3" id="KW-1185">Reference proteome</keyword>
<evidence type="ECO:0000313" key="2">
    <source>
        <dbReference type="EMBL" id="SFC45479.1"/>
    </source>
</evidence>
<dbReference type="PANTHER" id="PTHR42879">
    <property type="entry name" value="3-OXOACYL-(ACYL-CARRIER-PROTEIN) REDUCTASE"/>
    <property type="match status" value="1"/>
</dbReference>
<dbReference type="AlphaFoldDB" id="A0A1I1JA50"/>
<organism evidence="2 3">
    <name type="scientific">Parapedobacter composti</name>
    <dbReference type="NCBI Taxonomy" id="623281"/>
    <lineage>
        <taxon>Bacteria</taxon>
        <taxon>Pseudomonadati</taxon>
        <taxon>Bacteroidota</taxon>
        <taxon>Sphingobacteriia</taxon>
        <taxon>Sphingobacteriales</taxon>
        <taxon>Sphingobacteriaceae</taxon>
        <taxon>Parapedobacter</taxon>
    </lineage>
</organism>
<sequence length="262" mass="27127">MDTSLNSRYALVCGSTQGIGLAAARELAALGATCILLARNKAKLEAAIAGLPTPEGQQHYYEVADFTDLGAVNGAANRIMARFPVTVLVNNTGGPPAGAITDAPVQSFEQAFRQHLGCNQCLVSAALPAMKAAGYGRIINVISTSVKTPLPELGVSNTVRAAVAAWAKTLANEVGAFGITVNNVLPGPTYTGRLESLMKHTAEKTGKPLDEVERSMVSTIPLRRFGQAEEIAHVVAFLASPAAAYITGASIPVDGGKTPSLS</sequence>
<dbReference type="InterPro" id="IPR036291">
    <property type="entry name" value="NAD(P)-bd_dom_sf"/>
</dbReference>
<dbReference type="SUPFAM" id="SSF51735">
    <property type="entry name" value="NAD(P)-binding Rossmann-fold domains"/>
    <property type="match status" value="1"/>
</dbReference>
<dbReference type="PANTHER" id="PTHR42879:SF6">
    <property type="entry name" value="NADPH-DEPENDENT REDUCTASE BACG"/>
    <property type="match status" value="1"/>
</dbReference>
<dbReference type="Proteomes" id="UP000199577">
    <property type="component" value="Unassembled WGS sequence"/>
</dbReference>
<dbReference type="Pfam" id="PF13561">
    <property type="entry name" value="adh_short_C2"/>
    <property type="match status" value="1"/>
</dbReference>
<comment type="similarity">
    <text evidence="1">Belongs to the short-chain dehydrogenases/reductases (SDR) family.</text>
</comment>
<evidence type="ECO:0000313" key="3">
    <source>
        <dbReference type="Proteomes" id="UP000199577"/>
    </source>
</evidence>
<protein>
    <submittedName>
        <fullName evidence="2">3-oxoacyl-[acyl-carrier protein] reductase</fullName>
    </submittedName>
</protein>
<dbReference type="InterPro" id="IPR002347">
    <property type="entry name" value="SDR_fam"/>
</dbReference>
<dbReference type="STRING" id="623281.SAMN05421747_111102"/>